<evidence type="ECO:0000256" key="1">
    <source>
        <dbReference type="SAM" id="MobiDB-lite"/>
    </source>
</evidence>
<organism evidence="2 3">
    <name type="scientific">Trichonephila clavipes</name>
    <name type="common">Golden silk orbweaver</name>
    <name type="synonym">Nephila clavipes</name>
    <dbReference type="NCBI Taxonomy" id="2585209"/>
    <lineage>
        <taxon>Eukaryota</taxon>
        <taxon>Metazoa</taxon>
        <taxon>Ecdysozoa</taxon>
        <taxon>Arthropoda</taxon>
        <taxon>Chelicerata</taxon>
        <taxon>Arachnida</taxon>
        <taxon>Araneae</taxon>
        <taxon>Araneomorphae</taxon>
        <taxon>Entelegynae</taxon>
        <taxon>Araneoidea</taxon>
        <taxon>Nephilidae</taxon>
        <taxon>Trichonephila</taxon>
    </lineage>
</organism>
<proteinExistence type="predicted"/>
<dbReference type="AlphaFoldDB" id="A0A8X6W9I0"/>
<evidence type="ECO:0000313" key="2">
    <source>
        <dbReference type="EMBL" id="GFY30770.1"/>
    </source>
</evidence>
<evidence type="ECO:0000313" key="3">
    <source>
        <dbReference type="Proteomes" id="UP000887159"/>
    </source>
</evidence>
<reference evidence="2" key="1">
    <citation type="submission" date="2020-08" db="EMBL/GenBank/DDBJ databases">
        <title>Multicomponent nature underlies the extraordinary mechanical properties of spider dragline silk.</title>
        <authorList>
            <person name="Kono N."/>
            <person name="Nakamura H."/>
            <person name="Mori M."/>
            <person name="Yoshida Y."/>
            <person name="Ohtoshi R."/>
            <person name="Malay A.D."/>
            <person name="Moran D.A.P."/>
            <person name="Tomita M."/>
            <person name="Numata K."/>
            <person name="Arakawa K."/>
        </authorList>
    </citation>
    <scope>NUCLEOTIDE SEQUENCE</scope>
</reference>
<dbReference type="Proteomes" id="UP000887159">
    <property type="component" value="Unassembled WGS sequence"/>
</dbReference>
<feature type="region of interest" description="Disordered" evidence="1">
    <location>
        <begin position="47"/>
        <end position="74"/>
    </location>
</feature>
<dbReference type="EMBL" id="BMAU01021394">
    <property type="protein sequence ID" value="GFY30770.1"/>
    <property type="molecule type" value="Genomic_DNA"/>
</dbReference>
<gene>
    <name evidence="2" type="ORF">TNCV_3119301</name>
</gene>
<sequence length="74" mass="8530">MCGGGSHLVVTTSCHDPFLGERRTIEVESELFSRLHYPNTLHKREIPIPIRKESKKKQHDNPSRHPAMLLDEEV</sequence>
<accession>A0A8X6W9I0</accession>
<name>A0A8X6W9I0_TRICX</name>
<protein>
    <submittedName>
        <fullName evidence="2">Uncharacterized protein</fullName>
    </submittedName>
</protein>
<keyword evidence="3" id="KW-1185">Reference proteome</keyword>
<comment type="caution">
    <text evidence="2">The sequence shown here is derived from an EMBL/GenBank/DDBJ whole genome shotgun (WGS) entry which is preliminary data.</text>
</comment>